<dbReference type="Proteomes" id="UP000653797">
    <property type="component" value="Unassembled WGS sequence"/>
</dbReference>
<feature type="domain" description="Tyr recombinase" evidence="6">
    <location>
        <begin position="219"/>
        <end position="446"/>
    </location>
</feature>
<dbReference type="Gene3D" id="1.10.150.130">
    <property type="match status" value="1"/>
</dbReference>
<organism evidence="8 9">
    <name type="scientific">Spirosoma validum</name>
    <dbReference type="NCBI Taxonomy" id="2771355"/>
    <lineage>
        <taxon>Bacteria</taxon>
        <taxon>Pseudomonadati</taxon>
        <taxon>Bacteroidota</taxon>
        <taxon>Cytophagia</taxon>
        <taxon>Cytophagales</taxon>
        <taxon>Cytophagaceae</taxon>
        <taxon>Spirosoma</taxon>
    </lineage>
</organism>
<keyword evidence="4" id="KW-0233">DNA recombination</keyword>
<dbReference type="Gene3D" id="1.10.443.10">
    <property type="entry name" value="Intergrase catalytic core"/>
    <property type="match status" value="1"/>
</dbReference>
<protein>
    <submittedName>
        <fullName evidence="8">Phage integrase SAM-like domain-containing protein</fullName>
    </submittedName>
</protein>
<dbReference type="RefSeq" id="WP_191039478.1">
    <property type="nucleotide sequence ID" value="NZ_JACXAA010000004.1"/>
</dbReference>
<reference evidence="8" key="1">
    <citation type="submission" date="2020-09" db="EMBL/GenBank/DDBJ databases">
        <authorList>
            <person name="Kim M.K."/>
        </authorList>
    </citation>
    <scope>NUCLEOTIDE SEQUENCE</scope>
    <source>
        <strain evidence="8">BT704</strain>
    </source>
</reference>
<dbReference type="PANTHER" id="PTHR30349">
    <property type="entry name" value="PHAGE INTEGRASE-RELATED"/>
    <property type="match status" value="1"/>
</dbReference>
<feature type="domain" description="Core-binding (CB)" evidence="7">
    <location>
        <begin position="100"/>
        <end position="184"/>
    </location>
</feature>
<dbReference type="InterPro" id="IPR010998">
    <property type="entry name" value="Integrase_recombinase_N"/>
</dbReference>
<dbReference type="EMBL" id="JACXAA010000004">
    <property type="protein sequence ID" value="MBD2753831.1"/>
    <property type="molecule type" value="Genomic_DNA"/>
</dbReference>
<name>A0A927B1G8_9BACT</name>
<proteinExistence type="inferred from homology"/>
<dbReference type="InterPro" id="IPR011010">
    <property type="entry name" value="DNA_brk_join_enz"/>
</dbReference>
<evidence type="ECO:0000259" key="6">
    <source>
        <dbReference type="PROSITE" id="PS51898"/>
    </source>
</evidence>
<evidence type="ECO:0000256" key="4">
    <source>
        <dbReference type="ARBA" id="ARBA00023172"/>
    </source>
</evidence>
<keyword evidence="3 5" id="KW-0238">DNA-binding</keyword>
<dbReference type="PROSITE" id="PS51898">
    <property type="entry name" value="TYR_RECOMBINASE"/>
    <property type="match status" value="1"/>
</dbReference>
<evidence type="ECO:0000256" key="3">
    <source>
        <dbReference type="ARBA" id="ARBA00023125"/>
    </source>
</evidence>
<accession>A0A927B1G8</accession>
<comment type="similarity">
    <text evidence="1">Belongs to the 'phage' integrase family.</text>
</comment>
<dbReference type="InterPro" id="IPR035386">
    <property type="entry name" value="Arm-DNA-bind_5"/>
</dbReference>
<evidence type="ECO:0000313" key="9">
    <source>
        <dbReference type="Proteomes" id="UP000653797"/>
    </source>
</evidence>
<dbReference type="GO" id="GO:0003677">
    <property type="term" value="F:DNA binding"/>
    <property type="evidence" value="ECO:0007669"/>
    <property type="project" value="UniProtKB-UniRule"/>
</dbReference>
<keyword evidence="2" id="KW-0229">DNA integration</keyword>
<dbReference type="PANTHER" id="PTHR30349:SF64">
    <property type="entry name" value="PROPHAGE INTEGRASE INTD-RELATED"/>
    <property type="match status" value="1"/>
</dbReference>
<dbReference type="InterPro" id="IPR002104">
    <property type="entry name" value="Integrase_catalytic"/>
</dbReference>
<evidence type="ECO:0000256" key="1">
    <source>
        <dbReference type="ARBA" id="ARBA00008857"/>
    </source>
</evidence>
<dbReference type="InterPro" id="IPR050090">
    <property type="entry name" value="Tyrosine_recombinase_XerCD"/>
</dbReference>
<evidence type="ECO:0000313" key="8">
    <source>
        <dbReference type="EMBL" id="MBD2753831.1"/>
    </source>
</evidence>
<dbReference type="AlphaFoldDB" id="A0A927B1G8"/>
<dbReference type="InterPro" id="IPR044068">
    <property type="entry name" value="CB"/>
</dbReference>
<dbReference type="InterPro" id="IPR013762">
    <property type="entry name" value="Integrase-like_cat_sf"/>
</dbReference>
<dbReference type="SUPFAM" id="SSF56349">
    <property type="entry name" value="DNA breaking-rejoining enzymes"/>
    <property type="match status" value="1"/>
</dbReference>
<evidence type="ECO:0000256" key="2">
    <source>
        <dbReference type="ARBA" id="ARBA00022908"/>
    </source>
</evidence>
<evidence type="ECO:0000256" key="5">
    <source>
        <dbReference type="PROSITE-ProRule" id="PRU01248"/>
    </source>
</evidence>
<comment type="caution">
    <text evidence="8">The sequence shown here is derived from an EMBL/GenBank/DDBJ whole genome shotgun (WGS) entry which is preliminary data.</text>
</comment>
<dbReference type="GO" id="GO:0015074">
    <property type="term" value="P:DNA integration"/>
    <property type="evidence" value="ECO:0007669"/>
    <property type="project" value="UniProtKB-KW"/>
</dbReference>
<sequence>MTYNVELTDKPDKHGLHHVMIRLHVKEQKPARIQTEIQIEYRHWNEKKKWGKWIRSSHGYADKLNADIALAHKRIFDAVSLLLTADPTLTPKQAKERLENSSAERLRDYNATNLLDQTNSFTTNQAKEYNWQAFLSWAGENVTLGEMTPELIRSYARHLQKQGKKNQTVNDYVDDLREFYTLIQQKRGLSKREILAISPFTEWKNLKAVKPKKGRLHQAGIEKMEAGPFDLLTQAGKVRYGSMVDWSRWCWLACFYLAGMRIGDLLRSRYEWFETDAQGKPVRLRYQMQKNGRPISIPLSAKAQTHLSHVWRSGSPPVNYLLPLLDSSATYANYRTYEQIRAMPRVEAQKLKSRLSSVTAQLNMWLKVVVHDLGIEVIGGASLTNHTARHSFADKVRLAVKNGKVDAKGRPLTNFDAKELLGHRFMSTTEMYFGDMDQEMLDSAMDALGEE</sequence>
<dbReference type="GO" id="GO:0006310">
    <property type="term" value="P:DNA recombination"/>
    <property type="evidence" value="ECO:0007669"/>
    <property type="project" value="UniProtKB-KW"/>
</dbReference>
<dbReference type="PROSITE" id="PS51900">
    <property type="entry name" value="CB"/>
    <property type="match status" value="1"/>
</dbReference>
<keyword evidence="9" id="KW-1185">Reference proteome</keyword>
<dbReference type="Pfam" id="PF17293">
    <property type="entry name" value="Arm-DNA-bind_5"/>
    <property type="match status" value="1"/>
</dbReference>
<evidence type="ECO:0000259" key="7">
    <source>
        <dbReference type="PROSITE" id="PS51900"/>
    </source>
</evidence>
<gene>
    <name evidence="8" type="ORF">IC230_13075</name>
</gene>